<feature type="region of interest" description="Disordered" evidence="3">
    <location>
        <begin position="126"/>
        <end position="152"/>
    </location>
</feature>
<evidence type="ECO:0000256" key="3">
    <source>
        <dbReference type="SAM" id="MobiDB-lite"/>
    </source>
</evidence>
<accession>A0ABN3D8L5</accession>
<dbReference type="PANTHER" id="PTHR10587:SF133">
    <property type="entry name" value="CHITIN DEACETYLASE 1-RELATED"/>
    <property type="match status" value="1"/>
</dbReference>
<name>A0ABN3D8L5_9MICO</name>
<dbReference type="InterPro" id="IPR050248">
    <property type="entry name" value="Polysacc_deacetylase_ArnD"/>
</dbReference>
<evidence type="ECO:0000256" key="1">
    <source>
        <dbReference type="ARBA" id="ARBA00022723"/>
    </source>
</evidence>
<comment type="caution">
    <text evidence="6">The sequence shown here is derived from an EMBL/GenBank/DDBJ whole genome shotgun (WGS) entry which is preliminary data.</text>
</comment>
<dbReference type="InterPro" id="IPR011330">
    <property type="entry name" value="Glyco_hydro/deAcase_b/a-brl"/>
</dbReference>
<keyword evidence="4" id="KW-0732">Signal</keyword>
<feature type="domain" description="NodB homology" evidence="5">
    <location>
        <begin position="361"/>
        <end position="534"/>
    </location>
</feature>
<dbReference type="Pfam" id="PF01522">
    <property type="entry name" value="Polysacc_deac_1"/>
    <property type="match status" value="1"/>
</dbReference>
<reference evidence="6 7" key="1">
    <citation type="journal article" date="2019" name="Int. J. Syst. Evol. Microbiol.">
        <title>The Global Catalogue of Microorganisms (GCM) 10K type strain sequencing project: providing services to taxonomists for standard genome sequencing and annotation.</title>
        <authorList>
            <consortium name="The Broad Institute Genomics Platform"/>
            <consortium name="The Broad Institute Genome Sequencing Center for Infectious Disease"/>
            <person name="Wu L."/>
            <person name="Ma J."/>
        </authorList>
    </citation>
    <scope>NUCLEOTIDE SEQUENCE [LARGE SCALE GENOMIC DNA]</scope>
    <source>
        <strain evidence="6 7">JCM 16117</strain>
    </source>
</reference>
<dbReference type="EMBL" id="BAAAQY010000001">
    <property type="protein sequence ID" value="GAA2224132.1"/>
    <property type="molecule type" value="Genomic_DNA"/>
</dbReference>
<evidence type="ECO:0000313" key="7">
    <source>
        <dbReference type="Proteomes" id="UP001500929"/>
    </source>
</evidence>
<dbReference type="Gene3D" id="3.20.20.370">
    <property type="entry name" value="Glycoside hydrolase/deacetylase"/>
    <property type="match status" value="1"/>
</dbReference>
<organism evidence="6 7">
    <name type="scientific">Herbiconiux moechotypicola</name>
    <dbReference type="NCBI Taxonomy" id="637393"/>
    <lineage>
        <taxon>Bacteria</taxon>
        <taxon>Bacillati</taxon>
        <taxon>Actinomycetota</taxon>
        <taxon>Actinomycetes</taxon>
        <taxon>Micrococcales</taxon>
        <taxon>Microbacteriaceae</taxon>
        <taxon>Herbiconiux</taxon>
    </lineage>
</organism>
<feature type="signal peptide" evidence="4">
    <location>
        <begin position="1"/>
        <end position="24"/>
    </location>
</feature>
<proteinExistence type="predicted"/>
<gene>
    <name evidence="6" type="ORF">GCM10009851_04340</name>
</gene>
<dbReference type="SUPFAM" id="SSF88713">
    <property type="entry name" value="Glycoside hydrolase/deacetylase"/>
    <property type="match status" value="1"/>
</dbReference>
<evidence type="ECO:0000259" key="5">
    <source>
        <dbReference type="PROSITE" id="PS51677"/>
    </source>
</evidence>
<evidence type="ECO:0000313" key="6">
    <source>
        <dbReference type="EMBL" id="GAA2224132.1"/>
    </source>
</evidence>
<dbReference type="PROSITE" id="PS51677">
    <property type="entry name" value="NODB"/>
    <property type="match status" value="1"/>
</dbReference>
<dbReference type="PROSITE" id="PS51257">
    <property type="entry name" value="PROKAR_LIPOPROTEIN"/>
    <property type="match status" value="1"/>
</dbReference>
<dbReference type="InterPro" id="IPR002509">
    <property type="entry name" value="NODB_dom"/>
</dbReference>
<sequence>MRRRRAGRSALALAAVGPLLGLLAGCASIPPAPDWAPPPAAVPAVQVGDTAAQPDGTTPPDTPAPAVGPAWGTAGAVAGFDVRMIYSADPASPVAARWGEIPGDASFTALLRGRIADAIASHAAATGTPWTPSADAPAITPDQRGCLPGSSTRPVAELLADPGLTPQGAAPGSQVLSVSCEVLAAAGGLVVQALRTVTAVDGQATSDDTTVYYVQTDADAPGGAFVTTSDGFLTDDGLRVLHGWVVQALKISAGALRPEPTEDPTALDVAALRASFSHLAFQSDGSLVVTLPEGFSTPEVDALAGVAHPSPFVVTVPAAETAQLLGDQGLQVQAALGSGAAVALPAAPFRGREQVDCDFFACVAVTFDDGPGEYTDGVLDTLDARRAAATFFVQGYRVGGRAGTLQRMRDEGHEIGNHSWNHPDLTKLTDDEVRDQLGRTNAAIAAAVGSPATTFRPPYGAVDQRVLDLTPLPAILWTVDTNDWQLPDDATLLDRAVGQASPGAIVLLHDVHENTARMTPAIVDGLQGRGFTLVTVQQLLGGTLPSPHTTTSRG</sequence>
<feature type="chain" id="PRO_5045791458" description="NodB homology domain-containing protein" evidence="4">
    <location>
        <begin position="25"/>
        <end position="554"/>
    </location>
</feature>
<evidence type="ECO:0000256" key="2">
    <source>
        <dbReference type="ARBA" id="ARBA00022801"/>
    </source>
</evidence>
<keyword evidence="1" id="KW-0479">Metal-binding</keyword>
<feature type="region of interest" description="Disordered" evidence="3">
    <location>
        <begin position="50"/>
        <end position="70"/>
    </location>
</feature>
<dbReference type="RefSeq" id="WP_259477631.1">
    <property type="nucleotide sequence ID" value="NZ_BAAAQY010000001.1"/>
</dbReference>
<protein>
    <recommendedName>
        <fullName evidence="5">NodB homology domain-containing protein</fullName>
    </recommendedName>
</protein>
<keyword evidence="2" id="KW-0378">Hydrolase</keyword>
<keyword evidence="7" id="KW-1185">Reference proteome</keyword>
<evidence type="ECO:0000256" key="4">
    <source>
        <dbReference type="SAM" id="SignalP"/>
    </source>
</evidence>
<dbReference type="Proteomes" id="UP001500929">
    <property type="component" value="Unassembled WGS sequence"/>
</dbReference>
<dbReference type="PANTHER" id="PTHR10587">
    <property type="entry name" value="GLYCOSYL TRANSFERASE-RELATED"/>
    <property type="match status" value="1"/>
</dbReference>